<keyword evidence="7" id="KW-0694">RNA-binding</keyword>
<dbReference type="GO" id="GO:0034473">
    <property type="term" value="P:U1 snRNA 3'-end processing"/>
    <property type="evidence" value="ECO:0007669"/>
    <property type="project" value="TreeGrafter"/>
</dbReference>
<dbReference type="GO" id="GO:0071028">
    <property type="term" value="P:nuclear mRNA surveillance"/>
    <property type="evidence" value="ECO:0007669"/>
    <property type="project" value="TreeGrafter"/>
</dbReference>
<dbReference type="InterPro" id="IPR020568">
    <property type="entry name" value="Ribosomal_Su5_D2-typ_SF"/>
</dbReference>
<comment type="similarity">
    <text evidence="3">Belongs to the RNase PH family.</text>
</comment>
<dbReference type="GO" id="GO:0000467">
    <property type="term" value="P:exonucleolytic trimming to generate mature 3'-end of 5.8S rRNA from tricistronic rRNA transcript (SSU-rRNA, 5.8S rRNA, LSU-rRNA)"/>
    <property type="evidence" value="ECO:0007669"/>
    <property type="project" value="TreeGrafter"/>
</dbReference>
<comment type="caution">
    <text evidence="12">The sequence shown here is derived from an EMBL/GenBank/DDBJ whole genome shotgun (WGS) entry which is preliminary data.</text>
</comment>
<keyword evidence="6" id="KW-0271">Exosome</keyword>
<dbReference type="Pfam" id="PF01138">
    <property type="entry name" value="RNase_PH"/>
    <property type="match status" value="1"/>
</dbReference>
<feature type="compositionally biased region" description="Polar residues" evidence="10">
    <location>
        <begin position="56"/>
        <end position="65"/>
    </location>
</feature>
<dbReference type="GO" id="GO:0016075">
    <property type="term" value="P:rRNA catabolic process"/>
    <property type="evidence" value="ECO:0007669"/>
    <property type="project" value="TreeGrafter"/>
</dbReference>
<evidence type="ECO:0000256" key="10">
    <source>
        <dbReference type="SAM" id="MobiDB-lite"/>
    </source>
</evidence>
<feature type="region of interest" description="Disordered" evidence="10">
    <location>
        <begin position="93"/>
        <end position="121"/>
    </location>
</feature>
<dbReference type="InterPro" id="IPR036345">
    <property type="entry name" value="ExoRNase_PH_dom2_sf"/>
</dbReference>
<dbReference type="GO" id="GO:0071038">
    <property type="term" value="P:TRAMP-dependent tRNA surveillance pathway"/>
    <property type="evidence" value="ECO:0007669"/>
    <property type="project" value="TreeGrafter"/>
</dbReference>
<dbReference type="GO" id="GO:0005730">
    <property type="term" value="C:nucleolus"/>
    <property type="evidence" value="ECO:0007669"/>
    <property type="project" value="UniProtKB-SubCell"/>
</dbReference>
<dbReference type="InterPro" id="IPR050590">
    <property type="entry name" value="Exosome_comp_Rrp42_subfam"/>
</dbReference>
<feature type="region of interest" description="Disordered" evidence="10">
    <location>
        <begin position="35"/>
        <end position="65"/>
    </location>
</feature>
<dbReference type="GO" id="GO:0000177">
    <property type="term" value="C:cytoplasmic exosome (RNase complex)"/>
    <property type="evidence" value="ECO:0007669"/>
    <property type="project" value="TreeGrafter"/>
</dbReference>
<dbReference type="SUPFAM" id="SSF55666">
    <property type="entry name" value="Ribonuclease PH domain 2-like"/>
    <property type="match status" value="1"/>
</dbReference>
<dbReference type="OrthoDB" id="45882at2759"/>
<evidence type="ECO:0000256" key="4">
    <source>
        <dbReference type="ARBA" id="ARBA00022490"/>
    </source>
</evidence>
<dbReference type="Proteomes" id="UP000243723">
    <property type="component" value="Unassembled WGS sequence"/>
</dbReference>
<keyword evidence="8" id="KW-0539">Nucleus</keyword>
<protein>
    <recommendedName>
        <fullName evidence="9">Ribosomal RNA-processing protein 43</fullName>
    </recommendedName>
</protein>
<organism evidence="12 13">
    <name type="scientific">Elsinoe australis</name>
    <dbReference type="NCBI Taxonomy" id="40998"/>
    <lineage>
        <taxon>Eukaryota</taxon>
        <taxon>Fungi</taxon>
        <taxon>Dikarya</taxon>
        <taxon>Ascomycota</taxon>
        <taxon>Pezizomycotina</taxon>
        <taxon>Dothideomycetes</taxon>
        <taxon>Dothideomycetidae</taxon>
        <taxon>Myriangiales</taxon>
        <taxon>Elsinoaceae</taxon>
        <taxon>Elsinoe</taxon>
    </lineage>
</organism>
<dbReference type="GO" id="GO:0034475">
    <property type="term" value="P:U4 snRNA 3'-end processing"/>
    <property type="evidence" value="ECO:0007669"/>
    <property type="project" value="TreeGrafter"/>
</dbReference>
<accession>A0A2P7YC87</accession>
<comment type="subcellular location">
    <subcellularLocation>
        <location evidence="1">Cytoplasm</location>
    </subcellularLocation>
    <subcellularLocation>
        <location evidence="2">Nucleus</location>
        <location evidence="2">Nucleolus</location>
    </subcellularLocation>
</comment>
<keyword evidence="13" id="KW-1185">Reference proteome</keyword>
<evidence type="ECO:0000313" key="13">
    <source>
        <dbReference type="Proteomes" id="UP000243723"/>
    </source>
</evidence>
<evidence type="ECO:0000313" key="12">
    <source>
        <dbReference type="EMBL" id="PSK33581.1"/>
    </source>
</evidence>
<gene>
    <name evidence="12" type="ORF">B9Z65_7468</name>
</gene>
<sequence>MATSTAPTLSPLSFPAATFAKLSPGPYLLAHLQPSDRITPSTRPSGRAPLEHRNPTIHTGSLSHSNGSAVIRLGSTAIVCGIRAEILRAQDIPQPYRPYQTPSTTAPTSDPDDHSESSTEISDLSLLVPNLELSTGSSPSNLPGNPPSTLAQSLTHRLHSLLHSTSLLRPSDLRITSPVTDPDDNETQTLVTKAYWALYIDVLLISHDGNVFDAAWLAVLAALQDVRLPAASWDADTERVICDPRREQGRRLRLSGLPIAGSFGVFSTESKIRGEEGQEWVLADCDAFEEGVCRETITVVVGEEGEVRRVEKSGGGKVGMGRMREVVGEAEKRAEEWRRAVVEARTE</sequence>
<feature type="domain" description="Exoribonuclease phosphorolytic" evidence="11">
    <location>
        <begin position="51"/>
        <end position="229"/>
    </location>
</feature>
<name>A0A2P7YC87_9PEZI</name>
<reference evidence="12 13" key="1">
    <citation type="submission" date="2017-05" db="EMBL/GenBank/DDBJ databases">
        <title>Draft genome sequence of Elsinoe australis.</title>
        <authorList>
            <person name="Cheng Q."/>
        </authorList>
    </citation>
    <scope>NUCLEOTIDE SEQUENCE [LARGE SCALE GENOMIC DNA]</scope>
    <source>
        <strain evidence="12 13">NL1</strain>
    </source>
</reference>
<dbReference type="SUPFAM" id="SSF54211">
    <property type="entry name" value="Ribosomal protein S5 domain 2-like"/>
    <property type="match status" value="1"/>
</dbReference>
<dbReference type="PANTHER" id="PTHR11097:SF9">
    <property type="entry name" value="EXOSOME COMPLEX COMPONENT RRP43"/>
    <property type="match status" value="1"/>
</dbReference>
<dbReference type="AlphaFoldDB" id="A0A2P7YC87"/>
<dbReference type="STRING" id="40998.A0A2P7YC87"/>
<keyword evidence="4" id="KW-0963">Cytoplasm</keyword>
<dbReference type="EMBL" id="NHZQ01000448">
    <property type="protein sequence ID" value="PSK33581.1"/>
    <property type="molecule type" value="Genomic_DNA"/>
</dbReference>
<evidence type="ECO:0000256" key="2">
    <source>
        <dbReference type="ARBA" id="ARBA00004604"/>
    </source>
</evidence>
<evidence type="ECO:0000256" key="3">
    <source>
        <dbReference type="ARBA" id="ARBA00006678"/>
    </source>
</evidence>
<evidence type="ECO:0000256" key="8">
    <source>
        <dbReference type="ARBA" id="ARBA00023242"/>
    </source>
</evidence>
<evidence type="ECO:0000256" key="1">
    <source>
        <dbReference type="ARBA" id="ARBA00004496"/>
    </source>
</evidence>
<dbReference type="GO" id="GO:0034476">
    <property type="term" value="P:U5 snRNA 3'-end processing"/>
    <property type="evidence" value="ECO:0007669"/>
    <property type="project" value="TreeGrafter"/>
</dbReference>
<dbReference type="GO" id="GO:0000176">
    <property type="term" value="C:nuclear exosome (RNase complex)"/>
    <property type="evidence" value="ECO:0007669"/>
    <property type="project" value="UniProtKB-ARBA"/>
</dbReference>
<dbReference type="GO" id="GO:0071035">
    <property type="term" value="P:nuclear polyadenylation-dependent rRNA catabolic process"/>
    <property type="evidence" value="ECO:0007669"/>
    <property type="project" value="TreeGrafter"/>
</dbReference>
<proteinExistence type="inferred from homology"/>
<evidence type="ECO:0000259" key="11">
    <source>
        <dbReference type="Pfam" id="PF01138"/>
    </source>
</evidence>
<dbReference type="PANTHER" id="PTHR11097">
    <property type="entry name" value="EXOSOME COMPLEX EXONUCLEASE RIBOSOMAL RNA PROCESSING PROTEIN"/>
    <property type="match status" value="1"/>
</dbReference>
<dbReference type="InterPro" id="IPR027408">
    <property type="entry name" value="PNPase/RNase_PH_dom_sf"/>
</dbReference>
<dbReference type="GO" id="GO:0035925">
    <property type="term" value="F:mRNA 3'-UTR AU-rich region binding"/>
    <property type="evidence" value="ECO:0007669"/>
    <property type="project" value="TreeGrafter"/>
</dbReference>
<evidence type="ECO:0000256" key="6">
    <source>
        <dbReference type="ARBA" id="ARBA00022835"/>
    </source>
</evidence>
<evidence type="ECO:0000256" key="9">
    <source>
        <dbReference type="ARBA" id="ARBA00030617"/>
    </source>
</evidence>
<evidence type="ECO:0000256" key="7">
    <source>
        <dbReference type="ARBA" id="ARBA00022884"/>
    </source>
</evidence>
<evidence type="ECO:0000256" key="5">
    <source>
        <dbReference type="ARBA" id="ARBA00022552"/>
    </source>
</evidence>
<dbReference type="Gene3D" id="3.30.230.70">
    <property type="entry name" value="GHMP Kinase, N-terminal domain"/>
    <property type="match status" value="1"/>
</dbReference>
<keyword evidence="5" id="KW-0698">rRNA processing</keyword>
<dbReference type="InterPro" id="IPR001247">
    <property type="entry name" value="ExoRNase_PH_dom1"/>
</dbReference>